<sequence>MVPRGSTQLPRAEHVPCALYVGLHVRADCHGCRCLFHLWQLVVLQARTLGGWPIEIRRLTNSPREKQRGGRGRTGQRAEQSPRPLSSLKESGER</sequence>
<dbReference type="Proteomes" id="UP000663175">
    <property type="component" value="Segment"/>
</dbReference>
<keyword evidence="3" id="KW-1185">Reference proteome</keyword>
<feature type="compositionally biased region" description="Basic and acidic residues" evidence="1">
    <location>
        <begin position="57"/>
        <end position="68"/>
    </location>
</feature>
<protein>
    <submittedName>
        <fullName evidence="2">Uncharacterized protein</fullName>
    </submittedName>
</protein>
<evidence type="ECO:0000313" key="3">
    <source>
        <dbReference type="Proteomes" id="UP000663175"/>
    </source>
</evidence>
<evidence type="ECO:0000313" key="2">
    <source>
        <dbReference type="EMBL" id="QPB09566.1"/>
    </source>
</evidence>
<reference evidence="2" key="1">
    <citation type="submission" date="2020-07" db="EMBL/GenBank/DDBJ databases">
        <title>Complete genome sequence of Streptomyces phage Sycamore.</title>
        <authorList>
            <person name="Zhang X.-H."/>
            <person name="Rivera M."/>
            <person name="Marquez A."/>
            <person name="Clark J.D."/>
            <person name="Hernandez I."/>
            <person name="Liu M."/>
            <person name="Burrowes B.H."/>
        </authorList>
    </citation>
    <scope>NUCLEOTIDE SEQUENCE</scope>
</reference>
<accession>A0A873WJA7</accession>
<proteinExistence type="predicted"/>
<organism evidence="2 3">
    <name type="scientific">Streptomyces phage Sycamore</name>
    <dbReference type="NCBI Taxonomy" id="2767589"/>
    <lineage>
        <taxon>Viruses</taxon>
        <taxon>Duplodnaviria</taxon>
        <taxon>Heunggongvirae</taxon>
        <taxon>Uroviricota</taxon>
        <taxon>Caudoviricetes</taxon>
        <taxon>Colingsworthviridae</taxon>
        <taxon>Sycamorevirus</taxon>
        <taxon>Sycamorevirus sycamore</taxon>
    </lineage>
</organism>
<dbReference type="EMBL" id="MT701593">
    <property type="protein sequence ID" value="QPB09566.1"/>
    <property type="molecule type" value="Genomic_DNA"/>
</dbReference>
<gene>
    <name evidence="2" type="ORF">CPT_Sycamore_026</name>
</gene>
<evidence type="ECO:0000256" key="1">
    <source>
        <dbReference type="SAM" id="MobiDB-lite"/>
    </source>
</evidence>
<name>A0A873WJA7_9CAUD</name>
<feature type="region of interest" description="Disordered" evidence="1">
    <location>
        <begin position="57"/>
        <end position="94"/>
    </location>
</feature>